<name>A0ABP3V452_9CLOT</name>
<accession>A0ABP3V452</accession>
<sequence length="60" mass="7032">MTHQKKECKYCCEKHVDIAFDDFINSTETFPCMDKVSIEKCSYCNENAIYILKKNENSAE</sequence>
<organism evidence="1 2">
    <name type="scientific">Clostridium oceanicum</name>
    <dbReference type="NCBI Taxonomy" id="1543"/>
    <lineage>
        <taxon>Bacteria</taxon>
        <taxon>Bacillati</taxon>
        <taxon>Bacillota</taxon>
        <taxon>Clostridia</taxon>
        <taxon>Eubacteriales</taxon>
        <taxon>Clostridiaceae</taxon>
        <taxon>Clostridium</taxon>
    </lineage>
</organism>
<comment type="caution">
    <text evidence="1">The sequence shown here is derived from an EMBL/GenBank/DDBJ whole genome shotgun (WGS) entry which is preliminary data.</text>
</comment>
<dbReference type="RefSeq" id="WP_343763120.1">
    <property type="nucleotide sequence ID" value="NZ_BAAACG010000016.1"/>
</dbReference>
<dbReference type="NCBIfam" id="TIGR04129">
    <property type="entry name" value="CxxH_BA5709"/>
    <property type="match status" value="1"/>
</dbReference>
<protein>
    <recommendedName>
        <fullName evidence="3">CxxH/CxxC protein</fullName>
    </recommendedName>
</protein>
<evidence type="ECO:0000313" key="2">
    <source>
        <dbReference type="Proteomes" id="UP001501510"/>
    </source>
</evidence>
<reference evidence="2" key="1">
    <citation type="journal article" date="2019" name="Int. J. Syst. Evol. Microbiol.">
        <title>The Global Catalogue of Microorganisms (GCM) 10K type strain sequencing project: providing services to taxonomists for standard genome sequencing and annotation.</title>
        <authorList>
            <consortium name="The Broad Institute Genomics Platform"/>
            <consortium name="The Broad Institute Genome Sequencing Center for Infectious Disease"/>
            <person name="Wu L."/>
            <person name="Ma J."/>
        </authorList>
    </citation>
    <scope>NUCLEOTIDE SEQUENCE [LARGE SCALE GENOMIC DNA]</scope>
    <source>
        <strain evidence="2">JCM 1407</strain>
    </source>
</reference>
<dbReference type="InterPro" id="IPR025626">
    <property type="entry name" value="YyzF"/>
</dbReference>
<proteinExistence type="predicted"/>
<dbReference type="Proteomes" id="UP001501510">
    <property type="component" value="Unassembled WGS sequence"/>
</dbReference>
<evidence type="ECO:0000313" key="1">
    <source>
        <dbReference type="EMBL" id="GAA0745374.1"/>
    </source>
</evidence>
<dbReference type="EMBL" id="BAAACG010000016">
    <property type="protein sequence ID" value="GAA0745374.1"/>
    <property type="molecule type" value="Genomic_DNA"/>
</dbReference>
<gene>
    <name evidence="1" type="ORF">GCM10008906_31650</name>
</gene>
<evidence type="ECO:0008006" key="3">
    <source>
        <dbReference type="Google" id="ProtNLM"/>
    </source>
</evidence>
<dbReference type="Pfam" id="PF14116">
    <property type="entry name" value="YyzF"/>
    <property type="match status" value="1"/>
</dbReference>
<keyword evidence="2" id="KW-1185">Reference proteome</keyword>